<feature type="region of interest" description="Disordered" evidence="1">
    <location>
        <begin position="33"/>
        <end position="56"/>
    </location>
</feature>
<dbReference type="AlphaFoldDB" id="A0A250JC28"/>
<proteinExistence type="predicted"/>
<protein>
    <submittedName>
        <fullName evidence="2">Uncharacterized protein</fullName>
    </submittedName>
</protein>
<feature type="compositionally biased region" description="Basic and acidic residues" evidence="1">
    <location>
        <begin position="33"/>
        <end position="43"/>
    </location>
</feature>
<dbReference type="RefSeq" id="WP_198316221.1">
    <property type="nucleotide sequence ID" value="NZ_CP022098.1"/>
</dbReference>
<feature type="compositionally biased region" description="Polar residues" evidence="1">
    <location>
        <begin position="45"/>
        <end position="56"/>
    </location>
</feature>
<dbReference type="KEGG" id="cfus:CYFUS_006494"/>
<dbReference type="EMBL" id="CP022098">
    <property type="protein sequence ID" value="ATB41032.1"/>
    <property type="molecule type" value="Genomic_DNA"/>
</dbReference>
<evidence type="ECO:0000313" key="2">
    <source>
        <dbReference type="EMBL" id="ATB41032.1"/>
    </source>
</evidence>
<reference evidence="2 3" key="1">
    <citation type="submission" date="2017-06" db="EMBL/GenBank/DDBJ databases">
        <title>Sequencing and comparative analysis of myxobacterial genomes.</title>
        <authorList>
            <person name="Rupp O."/>
            <person name="Goesmann A."/>
            <person name="Sogaard-Andersen L."/>
        </authorList>
    </citation>
    <scope>NUCLEOTIDE SEQUENCE [LARGE SCALE GENOMIC DNA]</scope>
    <source>
        <strain evidence="2 3">DSM 52655</strain>
    </source>
</reference>
<gene>
    <name evidence="2" type="ORF">CYFUS_006494</name>
</gene>
<dbReference type="Proteomes" id="UP000217257">
    <property type="component" value="Chromosome"/>
</dbReference>
<organism evidence="2 3">
    <name type="scientific">Cystobacter fuscus</name>
    <dbReference type="NCBI Taxonomy" id="43"/>
    <lineage>
        <taxon>Bacteria</taxon>
        <taxon>Pseudomonadati</taxon>
        <taxon>Myxococcota</taxon>
        <taxon>Myxococcia</taxon>
        <taxon>Myxococcales</taxon>
        <taxon>Cystobacterineae</taxon>
        <taxon>Archangiaceae</taxon>
        <taxon>Cystobacter</taxon>
    </lineage>
</organism>
<evidence type="ECO:0000313" key="3">
    <source>
        <dbReference type="Proteomes" id="UP000217257"/>
    </source>
</evidence>
<name>A0A250JC28_9BACT</name>
<evidence type="ECO:0000256" key="1">
    <source>
        <dbReference type="SAM" id="MobiDB-lite"/>
    </source>
</evidence>
<accession>A0A250JC28</accession>
<sequence length="56" mass="5984">MEIVLVSLVGMLAFGGLFLLLCPEWWSTSLGTLKEEKPPEKTMDSGGNAQGSKTNA</sequence>